<gene>
    <name evidence="1" type="ORF">ATE34_06330</name>
</gene>
<evidence type="ECO:0000313" key="1">
    <source>
        <dbReference type="EMBL" id="ORJ27760.1"/>
    </source>
</evidence>
<protein>
    <recommendedName>
        <fullName evidence="3">Phage tail protein</fullName>
    </recommendedName>
</protein>
<dbReference type="Gene3D" id="2.40.30.200">
    <property type="match status" value="1"/>
</dbReference>
<name>A0A1X0WLV0_STROR</name>
<evidence type="ECO:0008006" key="3">
    <source>
        <dbReference type="Google" id="ProtNLM"/>
    </source>
</evidence>
<evidence type="ECO:0000313" key="2">
    <source>
        <dbReference type="Proteomes" id="UP000192428"/>
    </source>
</evidence>
<sequence length="239" mass="27652">MILEIIEYIKFGDFDTKSKGWYLVSRDAPSPEEKEVLENLLYSQGVLDFSMMSGERYFNNRIITYEFKLPNTKYADRKTAEREIKSSLMRIGRSRLTDTHDEGFYWYGKCKSVKVQDDPKKRALIATIEFSCYPFLIALDDFFDDIWDDFSFEYGVANWTKWTIKSKQVVPIYNPGDTTIIPKVISSSNIVIEHNGSAYQFSKGEQENVLLKIPPKQLALFTITGSADVSFRFSREVLG</sequence>
<proteinExistence type="predicted"/>
<dbReference type="Proteomes" id="UP000192428">
    <property type="component" value="Unassembled WGS sequence"/>
</dbReference>
<reference evidence="1 2" key="1">
    <citation type="journal article" date="2016" name="PLoS ONE">
        <title>Comparative Genomics Analysis of Streptococcus tigurinus Strains Identifies Genetic Elements Specifically and Uniquely Present in Highly Virulent Strains.</title>
        <authorList>
            <person name="Diene S.M."/>
            <person name="Francois P."/>
            <person name="Zbinden A."/>
            <person name="Entenza J.M."/>
            <person name="Resch G."/>
        </authorList>
    </citation>
    <scope>NUCLEOTIDE SEQUENCE [LARGE SCALE GENOMIC DNA]</scope>
    <source>
        <strain evidence="1 2">AZ_8</strain>
    </source>
</reference>
<organism evidence="1 2">
    <name type="scientific">Streptococcus oralis subsp. tigurinus</name>
    <dbReference type="NCBI Taxonomy" id="1077464"/>
    <lineage>
        <taxon>Bacteria</taxon>
        <taxon>Bacillati</taxon>
        <taxon>Bacillota</taxon>
        <taxon>Bacilli</taxon>
        <taxon>Lactobacillales</taxon>
        <taxon>Streptococcaceae</taxon>
        <taxon>Streptococcus</taxon>
    </lineage>
</organism>
<dbReference type="AlphaFoldDB" id="A0A1X0WLV0"/>
<dbReference type="RefSeq" id="WP_084911969.1">
    <property type="nucleotide sequence ID" value="NZ_LNVF01000013.1"/>
</dbReference>
<comment type="caution">
    <text evidence="1">The sequence shown here is derived from an EMBL/GenBank/DDBJ whole genome shotgun (WGS) entry which is preliminary data.</text>
</comment>
<accession>A0A1X0WLV0</accession>
<dbReference type="EMBL" id="LNVF01000013">
    <property type="protein sequence ID" value="ORJ27760.1"/>
    <property type="molecule type" value="Genomic_DNA"/>
</dbReference>